<dbReference type="InterPro" id="IPR004027">
    <property type="entry name" value="SEC_C_motif"/>
</dbReference>
<dbReference type="Proteomes" id="UP001500187">
    <property type="component" value="Unassembled WGS sequence"/>
</dbReference>
<evidence type="ECO:0000259" key="3">
    <source>
        <dbReference type="Pfam" id="PF17775"/>
    </source>
</evidence>
<dbReference type="SUPFAM" id="SSF54427">
    <property type="entry name" value="NTF2-like"/>
    <property type="match status" value="1"/>
</dbReference>
<proteinExistence type="inferred from homology"/>
<dbReference type="Pfam" id="PF02810">
    <property type="entry name" value="SEC-C"/>
    <property type="match status" value="1"/>
</dbReference>
<dbReference type="InterPro" id="IPR048469">
    <property type="entry name" value="YchJ-like_M"/>
</dbReference>
<evidence type="ECO:0000313" key="5">
    <source>
        <dbReference type="Proteomes" id="UP001500187"/>
    </source>
</evidence>
<keyword evidence="5" id="KW-1185">Reference proteome</keyword>
<evidence type="ECO:0000256" key="2">
    <source>
        <dbReference type="HAMAP-Rule" id="MF_00612"/>
    </source>
</evidence>
<gene>
    <name evidence="4" type="ORF">GCM10023352_01070</name>
</gene>
<evidence type="ECO:0000256" key="1">
    <source>
        <dbReference type="ARBA" id="ARBA00010839"/>
    </source>
</evidence>
<sequence>MTDLDTRCPCGTGETYGACCHRYHAQYDATGQLTAPTPEALMRSRFTAFAVSEAPYLRATWHPSTRPASLDLDETLRWYRLDILGTSGSVFETTGTVHFAAYYRSIPGTAPDARVKGVQEENSRFVKETGSWFYLDGDMV</sequence>
<evidence type="ECO:0000313" key="4">
    <source>
        <dbReference type="EMBL" id="GAA4787319.1"/>
    </source>
</evidence>
<organism evidence="4 5">
    <name type="scientific">Rothia endophytica</name>
    <dbReference type="NCBI Taxonomy" id="1324766"/>
    <lineage>
        <taxon>Bacteria</taxon>
        <taxon>Bacillati</taxon>
        <taxon>Actinomycetota</taxon>
        <taxon>Actinomycetes</taxon>
        <taxon>Micrococcales</taxon>
        <taxon>Micrococcaceae</taxon>
        <taxon>Rothia</taxon>
    </lineage>
</organism>
<reference evidence="5" key="1">
    <citation type="journal article" date="2019" name="Int. J. Syst. Evol. Microbiol.">
        <title>The Global Catalogue of Microorganisms (GCM) 10K type strain sequencing project: providing services to taxonomists for standard genome sequencing and annotation.</title>
        <authorList>
            <consortium name="The Broad Institute Genomics Platform"/>
            <consortium name="The Broad Institute Genome Sequencing Center for Infectious Disease"/>
            <person name="Wu L."/>
            <person name="Ma J."/>
        </authorList>
    </citation>
    <scope>NUCLEOTIDE SEQUENCE [LARGE SCALE GENOMIC DNA]</scope>
    <source>
        <strain evidence="5">JCM 18541</strain>
    </source>
</reference>
<dbReference type="RefSeq" id="WP_345443345.1">
    <property type="nucleotide sequence ID" value="NZ_BAABKP010000001.1"/>
</dbReference>
<comment type="similarity">
    <text evidence="1 2">Belongs to the UPF0225 family.</text>
</comment>
<comment type="caution">
    <text evidence="4">The sequence shown here is derived from an EMBL/GenBank/DDBJ whole genome shotgun (WGS) entry which is preliminary data.</text>
</comment>
<dbReference type="Pfam" id="PF17775">
    <property type="entry name" value="YchJ_M-like"/>
    <property type="match status" value="1"/>
</dbReference>
<dbReference type="InterPro" id="IPR023006">
    <property type="entry name" value="YchJ-like"/>
</dbReference>
<accession>A0ABP9AYY7</accession>
<dbReference type="EMBL" id="BAABKP010000001">
    <property type="protein sequence ID" value="GAA4787319.1"/>
    <property type="molecule type" value="Genomic_DNA"/>
</dbReference>
<dbReference type="Gene3D" id="3.10.450.50">
    <property type="match status" value="1"/>
</dbReference>
<name>A0ABP9AYY7_9MICC</name>
<dbReference type="InterPro" id="IPR032710">
    <property type="entry name" value="NTF2-like_dom_sf"/>
</dbReference>
<dbReference type="HAMAP" id="MF_00612">
    <property type="entry name" value="UPF0225"/>
    <property type="match status" value="1"/>
</dbReference>
<protein>
    <recommendedName>
        <fullName evidence="2">UPF0225 protein GCM10023352_01070</fullName>
    </recommendedName>
</protein>
<feature type="domain" description="YchJ-like middle NTF2-like" evidence="3">
    <location>
        <begin position="37"/>
        <end position="137"/>
    </location>
</feature>